<dbReference type="KEGG" id="ttr:Tter_0157"/>
<protein>
    <submittedName>
        <fullName evidence="3">Short-chain dehydrogenase/reductase SDR</fullName>
    </submittedName>
</protein>
<dbReference type="Gene3D" id="3.40.50.720">
    <property type="entry name" value="NAD(P)-binding Rossmann-like Domain"/>
    <property type="match status" value="1"/>
</dbReference>
<dbReference type="eggNOG" id="COG1028">
    <property type="taxonomic scope" value="Bacteria"/>
</dbReference>
<dbReference type="PANTHER" id="PTHR42760:SF133">
    <property type="entry name" value="3-OXOACYL-[ACYL-CARRIER-PROTEIN] REDUCTASE"/>
    <property type="match status" value="1"/>
</dbReference>
<accession>D1CDS3</accession>
<dbReference type="PANTHER" id="PTHR42760">
    <property type="entry name" value="SHORT-CHAIN DEHYDROGENASES/REDUCTASES FAMILY MEMBER"/>
    <property type="match status" value="1"/>
</dbReference>
<dbReference type="Proteomes" id="UP000000323">
    <property type="component" value="Chromosome 1"/>
</dbReference>
<dbReference type="AlphaFoldDB" id="D1CDS3"/>
<dbReference type="InterPro" id="IPR036291">
    <property type="entry name" value="NAD(P)-bd_dom_sf"/>
</dbReference>
<dbReference type="NCBIfam" id="NF005559">
    <property type="entry name" value="PRK07231.1"/>
    <property type="match status" value="1"/>
</dbReference>
<dbReference type="Pfam" id="PF13561">
    <property type="entry name" value="adh_short_C2"/>
    <property type="match status" value="1"/>
</dbReference>
<evidence type="ECO:0000256" key="1">
    <source>
        <dbReference type="ARBA" id="ARBA00006484"/>
    </source>
</evidence>
<dbReference type="HOGENOM" id="CLU_010194_1_3_0"/>
<proteinExistence type="inferred from homology"/>
<dbReference type="PRINTS" id="PR00081">
    <property type="entry name" value="GDHRDH"/>
</dbReference>
<evidence type="ECO:0000256" key="2">
    <source>
        <dbReference type="ARBA" id="ARBA00023002"/>
    </source>
</evidence>
<dbReference type="GO" id="GO:0016616">
    <property type="term" value="F:oxidoreductase activity, acting on the CH-OH group of donors, NAD or NADP as acceptor"/>
    <property type="evidence" value="ECO:0007669"/>
    <property type="project" value="TreeGrafter"/>
</dbReference>
<evidence type="ECO:0000313" key="3">
    <source>
        <dbReference type="EMBL" id="ACZ41079.1"/>
    </source>
</evidence>
<reference evidence="4" key="1">
    <citation type="journal article" date="2010" name="Stand. Genomic Sci.">
        <title>Complete genome sequence of 'Thermobaculum terrenum' type strain (YNP1).</title>
        <authorList>
            <person name="Kiss H."/>
            <person name="Cleland D."/>
            <person name="Lapidus A."/>
            <person name="Lucas S."/>
            <person name="Glavina Del Rio T."/>
            <person name="Nolan M."/>
            <person name="Tice H."/>
            <person name="Han C."/>
            <person name="Goodwin L."/>
            <person name="Pitluck S."/>
            <person name="Liolios K."/>
            <person name="Ivanova N."/>
            <person name="Mavromatis K."/>
            <person name="Ovchinnikova G."/>
            <person name="Pati A."/>
            <person name="Chen A."/>
            <person name="Palaniappan K."/>
            <person name="Land M."/>
            <person name="Hauser L."/>
            <person name="Chang Y."/>
            <person name="Jeffries C."/>
            <person name="Lu M."/>
            <person name="Brettin T."/>
            <person name="Detter J."/>
            <person name="Goker M."/>
            <person name="Tindall B."/>
            <person name="Beck B."/>
            <person name="McDermott T."/>
            <person name="Woyke T."/>
            <person name="Bristow J."/>
            <person name="Eisen J."/>
            <person name="Markowitz V."/>
            <person name="Hugenholtz P."/>
            <person name="Kyrpides N."/>
            <person name="Klenk H."/>
            <person name="Cheng J."/>
        </authorList>
    </citation>
    <scope>NUCLEOTIDE SEQUENCE [LARGE SCALE GENOMIC DNA]</scope>
    <source>
        <strain evidence="4">ATCC BAA-798 / YNP1</strain>
    </source>
</reference>
<dbReference type="RefSeq" id="WP_012874114.1">
    <property type="nucleotide sequence ID" value="NC_013525.1"/>
</dbReference>
<sequence>MARSRHPLMVTRTLLWRAYMFDLSGKVALVTGASKGIGQELAIALGKAGAAVVANYHTDRRGAEIAVEKVLEAGGNAVAVQGDISSVDQCRMLVSKTVETFGRIDIACCHAGITSWGKFLDYTEEAFDAVVNTNLKGTYFTAQAAAREMIKQGGGGRIIITSSVTGNQAVHYLSAYAMTKGGLQMLTRNLVLELSPYGITINAVAPGPIVNERNLHDDPEYETKWAKVVPMGRAGYPKDVASAVLFFASDEAEWITGTVLLVDGGWTCYSPTPDFEFVEREGRIGTG</sequence>
<dbReference type="EMBL" id="CP001825">
    <property type="protein sequence ID" value="ACZ41079.1"/>
    <property type="molecule type" value="Genomic_DNA"/>
</dbReference>
<dbReference type="STRING" id="525904.Tter_0157"/>
<comment type="similarity">
    <text evidence="1">Belongs to the short-chain dehydrogenases/reductases (SDR) family.</text>
</comment>
<keyword evidence="2" id="KW-0560">Oxidoreductase</keyword>
<organism evidence="3 4">
    <name type="scientific">Thermobaculum terrenum (strain ATCC BAA-798 / CCMEE 7001 / YNP1)</name>
    <dbReference type="NCBI Taxonomy" id="525904"/>
    <lineage>
        <taxon>Bacteria</taxon>
        <taxon>Bacillati</taxon>
        <taxon>Chloroflexota</taxon>
        <taxon>Chloroflexia</taxon>
        <taxon>Candidatus Thermobaculales</taxon>
        <taxon>Candidatus Thermobaculaceae</taxon>
        <taxon>Thermobaculum</taxon>
    </lineage>
</organism>
<dbReference type="InterPro" id="IPR002347">
    <property type="entry name" value="SDR_fam"/>
</dbReference>
<gene>
    <name evidence="3" type="ordered locus">Tter_0157</name>
</gene>
<dbReference type="SUPFAM" id="SSF51735">
    <property type="entry name" value="NAD(P)-binding Rossmann-fold domains"/>
    <property type="match status" value="1"/>
</dbReference>
<name>D1CDS3_THET1</name>
<dbReference type="GO" id="GO:0048038">
    <property type="term" value="F:quinone binding"/>
    <property type="evidence" value="ECO:0007669"/>
    <property type="project" value="TreeGrafter"/>
</dbReference>
<evidence type="ECO:0000313" key="4">
    <source>
        <dbReference type="Proteomes" id="UP000000323"/>
    </source>
</evidence>
<dbReference type="FunFam" id="3.40.50.720:FF:000084">
    <property type="entry name" value="Short-chain dehydrogenase reductase"/>
    <property type="match status" value="1"/>
</dbReference>
<keyword evidence="4" id="KW-1185">Reference proteome</keyword>
<dbReference type="GO" id="GO:0006633">
    <property type="term" value="P:fatty acid biosynthetic process"/>
    <property type="evidence" value="ECO:0007669"/>
    <property type="project" value="TreeGrafter"/>
</dbReference>